<sequence length="235" mass="27186">MTEKLYVDDPFLKETTARIKKISGCHMTLDRTIFYPEGGGQLGDRGWLGGYPVVDTQKHGGRLLAHPDFPEIKVDTEVVHILDQEPETLEEGSTVDIQIDWPRRYRLMRMHSASHLIYHHMFNVFGDMKLKSCRIGEDRGRFDFFTDYKFTREGLDEVEGLANEWVDQEIPIEMRSVAGEKEAKVWICRDLRIPCGGTHVSNTREIGKMSLKRRGKNRTTERVYIQLEDDTGNQP</sequence>
<protein>
    <submittedName>
        <fullName evidence="6">Alanyl-tRNA editing protein</fullName>
    </submittedName>
</protein>
<evidence type="ECO:0000313" key="6">
    <source>
        <dbReference type="EMBL" id="OYD08513.1"/>
    </source>
</evidence>
<dbReference type="Proteomes" id="UP000215459">
    <property type="component" value="Unassembled WGS sequence"/>
</dbReference>
<evidence type="ECO:0000313" key="7">
    <source>
        <dbReference type="Proteomes" id="UP000215459"/>
    </source>
</evidence>
<comment type="caution">
    <text evidence="6">The sequence shown here is derived from an EMBL/GenBank/DDBJ whole genome shotgun (WGS) entry which is preliminary data.</text>
</comment>
<accession>A0A235B870</accession>
<dbReference type="Gene3D" id="2.40.30.130">
    <property type="match status" value="1"/>
</dbReference>
<organism evidence="6 7">
    <name type="scientific">Paludifilum halophilum</name>
    <dbReference type="NCBI Taxonomy" id="1642702"/>
    <lineage>
        <taxon>Bacteria</taxon>
        <taxon>Bacillati</taxon>
        <taxon>Bacillota</taxon>
        <taxon>Bacilli</taxon>
        <taxon>Bacillales</taxon>
        <taxon>Thermoactinomycetaceae</taxon>
        <taxon>Paludifilum</taxon>
    </lineage>
</organism>
<dbReference type="InterPro" id="IPR018164">
    <property type="entry name" value="Ala-tRNA-synth_IIc_N"/>
</dbReference>
<dbReference type="AlphaFoldDB" id="A0A235B870"/>
<dbReference type="GO" id="GO:0004813">
    <property type="term" value="F:alanine-tRNA ligase activity"/>
    <property type="evidence" value="ECO:0007669"/>
    <property type="project" value="InterPro"/>
</dbReference>
<dbReference type="InterPro" id="IPR018165">
    <property type="entry name" value="Ala-tRNA-synth_IIc_core"/>
</dbReference>
<comment type="subcellular location">
    <subcellularLocation>
        <location evidence="2">Cytoplasm</location>
    </subcellularLocation>
</comment>
<dbReference type="EMBL" id="NOWF01000003">
    <property type="protein sequence ID" value="OYD08513.1"/>
    <property type="molecule type" value="Genomic_DNA"/>
</dbReference>
<dbReference type="InterPro" id="IPR051335">
    <property type="entry name" value="Alanyl-tRNA_Editing_Enzymes"/>
</dbReference>
<reference evidence="6 7" key="1">
    <citation type="submission" date="2017-07" db="EMBL/GenBank/DDBJ databases">
        <title>The genome sequence of Paludifilum halophilum highlights mechanisms for microbial adaptation to high salt environemnts.</title>
        <authorList>
            <person name="Belbahri L."/>
        </authorList>
    </citation>
    <scope>NUCLEOTIDE SEQUENCE [LARGE SCALE GENOMIC DNA]</scope>
    <source>
        <strain evidence="6 7">DSM 102817</strain>
    </source>
</reference>
<dbReference type="Gene3D" id="3.30.980.10">
    <property type="entry name" value="Threonyl-trna Synthetase, Chain A, domain 2"/>
    <property type="match status" value="1"/>
</dbReference>
<feature type="domain" description="Alanyl-transfer RNA synthetases family profile" evidence="5">
    <location>
        <begin position="1"/>
        <end position="207"/>
    </location>
</feature>
<dbReference type="GO" id="GO:0005524">
    <property type="term" value="F:ATP binding"/>
    <property type="evidence" value="ECO:0007669"/>
    <property type="project" value="InterPro"/>
</dbReference>
<dbReference type="Pfam" id="PF07973">
    <property type="entry name" value="tRNA_SAD"/>
    <property type="match status" value="1"/>
</dbReference>
<gene>
    <name evidence="6" type="ORF">CHM34_06710</name>
</gene>
<name>A0A235B870_9BACL</name>
<keyword evidence="4" id="KW-0862">Zinc</keyword>
<dbReference type="SUPFAM" id="SSF55186">
    <property type="entry name" value="ThrRS/AlaRS common domain"/>
    <property type="match status" value="1"/>
</dbReference>
<dbReference type="GO" id="GO:0006419">
    <property type="term" value="P:alanyl-tRNA aminoacylation"/>
    <property type="evidence" value="ECO:0007669"/>
    <property type="project" value="InterPro"/>
</dbReference>
<dbReference type="GO" id="GO:0003676">
    <property type="term" value="F:nucleic acid binding"/>
    <property type="evidence" value="ECO:0007669"/>
    <property type="project" value="InterPro"/>
</dbReference>
<comment type="cofactor">
    <cofactor evidence="1">
        <name>Zn(2+)</name>
        <dbReference type="ChEBI" id="CHEBI:29105"/>
    </cofactor>
</comment>
<dbReference type="Pfam" id="PF01411">
    <property type="entry name" value="tRNA-synt_2c"/>
    <property type="match status" value="1"/>
</dbReference>
<proteinExistence type="predicted"/>
<evidence type="ECO:0000256" key="3">
    <source>
        <dbReference type="ARBA" id="ARBA00022723"/>
    </source>
</evidence>
<evidence type="ECO:0000256" key="2">
    <source>
        <dbReference type="ARBA" id="ARBA00004496"/>
    </source>
</evidence>
<dbReference type="InterPro" id="IPR012947">
    <property type="entry name" value="tRNA_SAD"/>
</dbReference>
<dbReference type="GO" id="GO:0002161">
    <property type="term" value="F:aminoacyl-tRNA deacylase activity"/>
    <property type="evidence" value="ECO:0007669"/>
    <property type="project" value="UniProtKB-ARBA"/>
</dbReference>
<dbReference type="OrthoDB" id="9812949at2"/>
<evidence type="ECO:0000256" key="1">
    <source>
        <dbReference type="ARBA" id="ARBA00001947"/>
    </source>
</evidence>
<dbReference type="GO" id="GO:0005737">
    <property type="term" value="C:cytoplasm"/>
    <property type="evidence" value="ECO:0007669"/>
    <property type="project" value="UniProtKB-SubCell"/>
</dbReference>
<keyword evidence="7" id="KW-1185">Reference proteome</keyword>
<dbReference type="PANTHER" id="PTHR43462:SF1">
    <property type="entry name" value="ALANYL-TRNA EDITING PROTEIN AARSD1"/>
    <property type="match status" value="1"/>
</dbReference>
<dbReference type="InterPro" id="IPR018163">
    <property type="entry name" value="Thr/Ala-tRNA-synth_IIc_edit"/>
</dbReference>
<keyword evidence="3" id="KW-0479">Metal-binding</keyword>
<evidence type="ECO:0000259" key="5">
    <source>
        <dbReference type="PROSITE" id="PS50860"/>
    </source>
</evidence>
<dbReference type="SMART" id="SM00863">
    <property type="entry name" value="tRNA_SAD"/>
    <property type="match status" value="1"/>
</dbReference>
<dbReference type="RefSeq" id="WP_094263818.1">
    <property type="nucleotide sequence ID" value="NZ_NOWF01000003.1"/>
</dbReference>
<dbReference type="InterPro" id="IPR009000">
    <property type="entry name" value="Transl_B-barrel_sf"/>
</dbReference>
<dbReference type="GO" id="GO:0046872">
    <property type="term" value="F:metal ion binding"/>
    <property type="evidence" value="ECO:0007669"/>
    <property type="project" value="UniProtKB-KW"/>
</dbReference>
<dbReference type="PANTHER" id="PTHR43462">
    <property type="entry name" value="ALANYL-TRNA EDITING PROTEIN"/>
    <property type="match status" value="1"/>
</dbReference>
<evidence type="ECO:0000256" key="4">
    <source>
        <dbReference type="ARBA" id="ARBA00022833"/>
    </source>
</evidence>
<dbReference type="PROSITE" id="PS50860">
    <property type="entry name" value="AA_TRNA_LIGASE_II_ALA"/>
    <property type="match status" value="1"/>
</dbReference>
<dbReference type="SUPFAM" id="SSF50447">
    <property type="entry name" value="Translation proteins"/>
    <property type="match status" value="1"/>
</dbReference>